<dbReference type="AlphaFoldDB" id="A0A397UHA1"/>
<keyword evidence="1" id="KW-0238">DNA-binding</keyword>
<dbReference type="Gene3D" id="1.10.30.10">
    <property type="entry name" value="High mobility group box domain"/>
    <property type="match status" value="1"/>
</dbReference>
<dbReference type="GO" id="GO:0005634">
    <property type="term" value="C:nucleus"/>
    <property type="evidence" value="ECO:0007669"/>
    <property type="project" value="UniProtKB-UniRule"/>
</dbReference>
<name>A0A397UHA1_9GLOM</name>
<dbReference type="Proteomes" id="UP000266673">
    <property type="component" value="Unassembled WGS sequence"/>
</dbReference>
<dbReference type="PROSITE" id="PS50118">
    <property type="entry name" value="HMG_BOX_2"/>
    <property type="match status" value="1"/>
</dbReference>
<keyword evidence="4" id="KW-1185">Reference proteome</keyword>
<organism evidence="3 4">
    <name type="scientific">Gigaspora rosea</name>
    <dbReference type="NCBI Taxonomy" id="44941"/>
    <lineage>
        <taxon>Eukaryota</taxon>
        <taxon>Fungi</taxon>
        <taxon>Fungi incertae sedis</taxon>
        <taxon>Mucoromycota</taxon>
        <taxon>Glomeromycotina</taxon>
        <taxon>Glomeromycetes</taxon>
        <taxon>Diversisporales</taxon>
        <taxon>Gigasporaceae</taxon>
        <taxon>Gigaspora</taxon>
    </lineage>
</organism>
<evidence type="ECO:0000313" key="3">
    <source>
        <dbReference type="EMBL" id="RIB09494.1"/>
    </source>
</evidence>
<feature type="domain" description="HMG box" evidence="2">
    <location>
        <begin position="30"/>
        <end position="101"/>
    </location>
</feature>
<keyword evidence="1" id="KW-0539">Nucleus</keyword>
<dbReference type="InterPro" id="IPR036910">
    <property type="entry name" value="HMG_box_dom_sf"/>
</dbReference>
<dbReference type="OrthoDB" id="2317706at2759"/>
<reference evidence="3 4" key="1">
    <citation type="submission" date="2018-06" db="EMBL/GenBank/DDBJ databases">
        <title>Comparative genomics reveals the genomic features of Rhizophagus irregularis, R. cerebriforme, R. diaphanum and Gigaspora rosea, and their symbiotic lifestyle signature.</title>
        <authorList>
            <person name="Morin E."/>
            <person name="San Clemente H."/>
            <person name="Chen E.C.H."/>
            <person name="De La Providencia I."/>
            <person name="Hainaut M."/>
            <person name="Kuo A."/>
            <person name="Kohler A."/>
            <person name="Murat C."/>
            <person name="Tang N."/>
            <person name="Roy S."/>
            <person name="Loubradou J."/>
            <person name="Henrissat B."/>
            <person name="Grigoriev I.V."/>
            <person name="Corradi N."/>
            <person name="Roux C."/>
            <person name="Martin F.M."/>
        </authorList>
    </citation>
    <scope>NUCLEOTIDE SEQUENCE [LARGE SCALE GENOMIC DNA]</scope>
    <source>
        <strain evidence="3 4">DAOM 194757</strain>
    </source>
</reference>
<dbReference type="STRING" id="44941.A0A397UHA1"/>
<proteinExistence type="predicted"/>
<dbReference type="SUPFAM" id="SSF47095">
    <property type="entry name" value="HMG-box"/>
    <property type="match status" value="1"/>
</dbReference>
<feature type="DNA-binding region" description="HMG box" evidence="1">
    <location>
        <begin position="30"/>
        <end position="101"/>
    </location>
</feature>
<sequence>MPEISQIKMPSVREIEQFNVDEIARNISGESRCLNAFFLYRKEFTKRAIAIGIKMKMTEISKLASLSWKNEKPKVKKAYADVSKRIDGLLQRRRQRERTYQIVFDVNMMKDQTTISENPILVPKSEPISEQISEPTTPIFSELNSPLFNQFNYLNSEPSSPIFNYPSLQDLGGGFSGCTYAMISDRFVIKLVLFRIPPRDLSNILHLTDCLAYRLILKNSKNSLFEFINS</sequence>
<accession>A0A397UHA1</accession>
<protein>
    <recommendedName>
        <fullName evidence="2">HMG box domain-containing protein</fullName>
    </recommendedName>
</protein>
<comment type="caution">
    <text evidence="3">The sequence shown here is derived from an EMBL/GenBank/DDBJ whole genome shotgun (WGS) entry which is preliminary data.</text>
</comment>
<dbReference type="EMBL" id="QKWP01001368">
    <property type="protein sequence ID" value="RIB09494.1"/>
    <property type="molecule type" value="Genomic_DNA"/>
</dbReference>
<evidence type="ECO:0000259" key="2">
    <source>
        <dbReference type="PROSITE" id="PS50118"/>
    </source>
</evidence>
<dbReference type="InterPro" id="IPR009071">
    <property type="entry name" value="HMG_box_dom"/>
</dbReference>
<dbReference type="GO" id="GO:0003677">
    <property type="term" value="F:DNA binding"/>
    <property type="evidence" value="ECO:0007669"/>
    <property type="project" value="UniProtKB-UniRule"/>
</dbReference>
<dbReference type="Pfam" id="PF00505">
    <property type="entry name" value="HMG_box"/>
    <property type="match status" value="1"/>
</dbReference>
<evidence type="ECO:0000256" key="1">
    <source>
        <dbReference type="PROSITE-ProRule" id="PRU00267"/>
    </source>
</evidence>
<gene>
    <name evidence="3" type="ORF">C2G38_2146526</name>
</gene>
<evidence type="ECO:0000313" key="4">
    <source>
        <dbReference type="Proteomes" id="UP000266673"/>
    </source>
</evidence>